<evidence type="ECO:0000313" key="2">
    <source>
        <dbReference type="Proteomes" id="UP001476798"/>
    </source>
</evidence>
<accession>A0ABV0PKW2</accession>
<evidence type="ECO:0000313" key="1">
    <source>
        <dbReference type="EMBL" id="MEQ2184125.1"/>
    </source>
</evidence>
<name>A0ABV0PKW2_9TELE</name>
<keyword evidence="2" id="KW-1185">Reference proteome</keyword>
<dbReference type="EMBL" id="JAHRIO010080169">
    <property type="protein sequence ID" value="MEQ2184125.1"/>
    <property type="molecule type" value="Genomic_DNA"/>
</dbReference>
<comment type="caution">
    <text evidence="1">The sequence shown here is derived from an EMBL/GenBank/DDBJ whole genome shotgun (WGS) entry which is preliminary data.</text>
</comment>
<sequence length="146" mass="16412">MLEIEPFNFVTNRLFVPVRNSLTGRDLNRNPRNRCSAPPLWLTDKRDGTFVALGAACWCGAQATFRPLILVVNLFLCEFKHTSLLVGWSAVNSFSFYDSCGQQTQDPTESYFRFVRVSAGLFLRPNIDPNGCFGNQGDTLSAPLWI</sequence>
<proteinExistence type="predicted"/>
<organism evidence="1 2">
    <name type="scientific">Goodea atripinnis</name>
    <dbReference type="NCBI Taxonomy" id="208336"/>
    <lineage>
        <taxon>Eukaryota</taxon>
        <taxon>Metazoa</taxon>
        <taxon>Chordata</taxon>
        <taxon>Craniata</taxon>
        <taxon>Vertebrata</taxon>
        <taxon>Euteleostomi</taxon>
        <taxon>Actinopterygii</taxon>
        <taxon>Neopterygii</taxon>
        <taxon>Teleostei</taxon>
        <taxon>Neoteleostei</taxon>
        <taxon>Acanthomorphata</taxon>
        <taxon>Ovalentaria</taxon>
        <taxon>Atherinomorphae</taxon>
        <taxon>Cyprinodontiformes</taxon>
        <taxon>Goodeidae</taxon>
        <taxon>Goodea</taxon>
    </lineage>
</organism>
<dbReference type="Proteomes" id="UP001476798">
    <property type="component" value="Unassembled WGS sequence"/>
</dbReference>
<gene>
    <name evidence="1" type="ORF">GOODEAATRI_004777</name>
</gene>
<reference evidence="1 2" key="1">
    <citation type="submission" date="2021-06" db="EMBL/GenBank/DDBJ databases">
        <authorList>
            <person name="Palmer J.M."/>
        </authorList>
    </citation>
    <scope>NUCLEOTIDE SEQUENCE [LARGE SCALE GENOMIC DNA]</scope>
    <source>
        <strain evidence="1 2">GA_2019</strain>
        <tissue evidence="1">Muscle</tissue>
    </source>
</reference>
<protein>
    <submittedName>
        <fullName evidence="1">Uncharacterized protein</fullName>
    </submittedName>
</protein>